<proteinExistence type="predicted"/>
<feature type="coiled-coil region" evidence="6">
    <location>
        <begin position="823"/>
        <end position="850"/>
    </location>
</feature>
<reference evidence="9" key="1">
    <citation type="submission" date="2013-04" db="EMBL/GenBank/DDBJ databases">
        <authorList>
            <person name="Qu J."/>
            <person name="Murali S.C."/>
            <person name="Bandaranaike D."/>
            <person name="Bellair M."/>
            <person name="Blankenburg K."/>
            <person name="Chao H."/>
            <person name="Dinh H."/>
            <person name="Doddapaneni H."/>
            <person name="Downs B."/>
            <person name="Dugan-Rocha S."/>
            <person name="Elkadiri S."/>
            <person name="Gnanaolivu R.D."/>
            <person name="Hernandez B."/>
            <person name="Javaid M."/>
            <person name="Jayaseelan J.C."/>
            <person name="Lee S."/>
            <person name="Li M."/>
            <person name="Ming W."/>
            <person name="Munidasa M."/>
            <person name="Muniz J."/>
            <person name="Nguyen L."/>
            <person name="Ongeri F."/>
            <person name="Osuji N."/>
            <person name="Pu L.-L."/>
            <person name="Puazo M."/>
            <person name="Qu C."/>
            <person name="Quiroz J."/>
            <person name="Raj R."/>
            <person name="Weissenberger G."/>
            <person name="Xin Y."/>
            <person name="Zou X."/>
            <person name="Han Y."/>
            <person name="Richards S."/>
            <person name="Worley K."/>
            <person name="Muzny D."/>
            <person name="Gibbs R."/>
        </authorList>
    </citation>
    <scope>NUCLEOTIDE SEQUENCE</scope>
    <source>
        <strain evidence="9">Sampled in the wild</strain>
    </source>
</reference>
<keyword evidence="10" id="KW-1185">Reference proteome</keyword>
<dbReference type="Proteomes" id="UP000792457">
    <property type="component" value="Unassembled WGS sequence"/>
</dbReference>
<dbReference type="FunFam" id="2.40.50.90:FF:000003">
    <property type="entry name" value="Staphylococcal nuclease domain-containing protein"/>
    <property type="match status" value="1"/>
</dbReference>
<evidence type="ECO:0000256" key="5">
    <source>
        <dbReference type="PIRNR" id="PIRNR017179"/>
    </source>
</evidence>
<sequence>MHGPIMTTTQQVTQITLVKQVLSGDTVIVWGQPRNGPPAEKTISLSNILAPKLGRRPSPKGEETKDEPYAWEAREFLRKKLVGQEVMVKYDKGNERNNRVYGVIYLGKDPNTSENLMNTLVAEGYAIVRNTKAPEAKHLVELEDAAKSAQKGKHAPNAHEHVRNPKKIDNPRQFFEKFERKPIKAVIEHVRDGSTVRATLLPDFYNISLMISGIRCPAVKIDADGNINPAEDQPYALEARYFVESRLLQRDVEIILESVANNNFVGSIVHPKGNIAEILLKEGLAKCVDWSMASVYGGPEKLRAAERYAKEHKIRLWKDWNPSTPNSMMAMKEKEFTGMVTEIVNADALMVELPDGTSKKIFLASVRPPPRLPEDKQTEDRIKKNFRPLYDIPWMFEAREFLRKNLIGKKVHVKVDYIMPPANNLGEKICCTVETQTGINVAEAMVSKGFATVVRYRADDDQRSSRYDDLLAAELKAQKSMKGIHAKKSVPAHRIQEVVGDVAKAKQFLPYLTRALKTEALVEFVASGSRLRLFVPRETCVITFLLAGISCPRGSRPNPSGGAATEPELYADEALTFTKKRVLQREVKIDVETMDKAGNFIGWLWIDGANLSVMLVEAGLAKVWQTSDHSTYTRALTEAEEKAKKLKLKLWKDYTEEKSEEDKAAEEDKIKERKENFVDVLVVEVTPELHFYAQRVDQGETLTDLTEKMRAEINENPPLPGSYTPKKGELCAAKFVDDLWYRARIEKITDRDAVVMYVDYGNRADEYRDEAVAELKYLTGNGEVTLRLNEEYRVSNLAHVTLRTLDGEDIGRTLVAEGRVFFNKRKEIRFKELMEDYKAAETEARRSHKNMWEYGDVTEDDAKEFGLSR</sequence>
<reference evidence="9" key="2">
    <citation type="submission" date="2017-10" db="EMBL/GenBank/DDBJ databases">
        <title>Ladona fulva Genome sequencing and assembly.</title>
        <authorList>
            <person name="Murali S."/>
            <person name="Richards S."/>
            <person name="Bandaranaike D."/>
            <person name="Bellair M."/>
            <person name="Blankenburg K."/>
            <person name="Chao H."/>
            <person name="Dinh H."/>
            <person name="Doddapaneni H."/>
            <person name="Dugan-Rocha S."/>
            <person name="Elkadiri S."/>
            <person name="Gnanaolivu R."/>
            <person name="Hernandez B."/>
            <person name="Skinner E."/>
            <person name="Javaid M."/>
            <person name="Lee S."/>
            <person name="Li M."/>
            <person name="Ming W."/>
            <person name="Munidasa M."/>
            <person name="Muniz J."/>
            <person name="Nguyen L."/>
            <person name="Hughes D."/>
            <person name="Osuji N."/>
            <person name="Pu L.-L."/>
            <person name="Puazo M."/>
            <person name="Qu C."/>
            <person name="Quiroz J."/>
            <person name="Raj R."/>
            <person name="Weissenberger G."/>
            <person name="Xin Y."/>
            <person name="Zou X."/>
            <person name="Han Y."/>
            <person name="Worley K."/>
            <person name="Muzny D."/>
            <person name="Gibbs R."/>
        </authorList>
    </citation>
    <scope>NUCLEOTIDE SEQUENCE</scope>
    <source>
        <strain evidence="9">Sampled in the wild</strain>
    </source>
</reference>
<feature type="domain" description="TNase-like" evidence="8">
    <location>
        <begin position="334"/>
        <end position="487"/>
    </location>
</feature>
<dbReference type="PANTHER" id="PTHR12302">
    <property type="entry name" value="EBNA2 BINDING PROTEIN P100"/>
    <property type="match status" value="1"/>
</dbReference>
<feature type="coiled-coil region" evidence="6">
    <location>
        <begin position="629"/>
        <end position="676"/>
    </location>
</feature>
<dbReference type="GO" id="GO:0031332">
    <property type="term" value="C:RNAi effector complex"/>
    <property type="evidence" value="ECO:0007669"/>
    <property type="project" value="InterPro"/>
</dbReference>
<evidence type="ECO:0000256" key="4">
    <source>
        <dbReference type="ARBA" id="ARBA00022737"/>
    </source>
</evidence>
<feature type="domain" description="Tudor" evidence="7">
    <location>
        <begin position="724"/>
        <end position="781"/>
    </location>
</feature>
<dbReference type="FunFam" id="2.40.50.90:FF:000002">
    <property type="entry name" value="Staphylococcal nuclease domain-containing protein"/>
    <property type="match status" value="1"/>
</dbReference>
<dbReference type="PIRSF" id="PIRSF017179">
    <property type="entry name" value="RISC-Tudor-SN"/>
    <property type="match status" value="1"/>
</dbReference>
<accession>A0A8K0NWK5</accession>
<evidence type="ECO:0000256" key="1">
    <source>
        <dbReference type="ARBA" id="ARBA00004496"/>
    </source>
</evidence>
<dbReference type="CDD" id="cd00175">
    <property type="entry name" value="SNc"/>
    <property type="match status" value="1"/>
</dbReference>
<dbReference type="InterPro" id="IPR016071">
    <property type="entry name" value="Staphylococal_nuclease_OB-fold"/>
</dbReference>
<dbReference type="GO" id="GO:0003723">
    <property type="term" value="F:RNA binding"/>
    <property type="evidence" value="ECO:0007669"/>
    <property type="project" value="UniProtKB-UniRule"/>
</dbReference>
<organism evidence="9 10">
    <name type="scientific">Ladona fulva</name>
    <name type="common">Scarce chaser dragonfly</name>
    <name type="synonym">Libellula fulva</name>
    <dbReference type="NCBI Taxonomy" id="123851"/>
    <lineage>
        <taxon>Eukaryota</taxon>
        <taxon>Metazoa</taxon>
        <taxon>Ecdysozoa</taxon>
        <taxon>Arthropoda</taxon>
        <taxon>Hexapoda</taxon>
        <taxon>Insecta</taxon>
        <taxon>Pterygota</taxon>
        <taxon>Palaeoptera</taxon>
        <taxon>Odonata</taxon>
        <taxon>Epiprocta</taxon>
        <taxon>Anisoptera</taxon>
        <taxon>Libelluloidea</taxon>
        <taxon>Libellulidae</taxon>
        <taxon>Ladona</taxon>
    </lineage>
</organism>
<dbReference type="InterPro" id="IPR002999">
    <property type="entry name" value="Tudor"/>
</dbReference>
<dbReference type="GO" id="GO:0031047">
    <property type="term" value="P:regulatory ncRNA-mediated gene silencing"/>
    <property type="evidence" value="ECO:0007669"/>
    <property type="project" value="UniProtKB-UniRule"/>
</dbReference>
<evidence type="ECO:0000256" key="2">
    <source>
        <dbReference type="ARBA" id="ARBA00017230"/>
    </source>
</evidence>
<dbReference type="SMART" id="SM00333">
    <property type="entry name" value="TUDOR"/>
    <property type="match status" value="1"/>
</dbReference>
<evidence type="ECO:0000256" key="6">
    <source>
        <dbReference type="SAM" id="Coils"/>
    </source>
</evidence>
<protein>
    <recommendedName>
        <fullName evidence="2">Staphylococcal nuclease domain-containing protein 1</fullName>
    </recommendedName>
</protein>
<gene>
    <name evidence="9" type="ORF">J437_LFUL004314</name>
</gene>
<dbReference type="SUPFAM" id="SSF50199">
    <property type="entry name" value="Staphylococcal nuclease"/>
    <property type="match status" value="5"/>
</dbReference>
<evidence type="ECO:0000313" key="9">
    <source>
        <dbReference type="EMBL" id="KAG8224358.1"/>
    </source>
</evidence>
<name>A0A8K0NWK5_LADFU</name>
<dbReference type="GO" id="GO:0004518">
    <property type="term" value="F:nuclease activity"/>
    <property type="evidence" value="ECO:0007669"/>
    <property type="project" value="TreeGrafter"/>
</dbReference>
<feature type="domain" description="TNase-like" evidence="8">
    <location>
        <begin position="18"/>
        <end position="156"/>
    </location>
</feature>
<comment type="subcellular location">
    <subcellularLocation>
        <location evidence="1 5">Cytoplasm</location>
    </subcellularLocation>
</comment>
<dbReference type="PROSITE" id="PS50830">
    <property type="entry name" value="TNASE_3"/>
    <property type="match status" value="4"/>
</dbReference>
<comment type="caution">
    <text evidence="9">The sequence shown here is derived from an EMBL/GenBank/DDBJ whole genome shotgun (WGS) entry which is preliminary data.</text>
</comment>
<dbReference type="Pfam" id="PF00567">
    <property type="entry name" value="TUDOR"/>
    <property type="match status" value="1"/>
</dbReference>
<dbReference type="InterPro" id="IPR016685">
    <property type="entry name" value="Silence_cplx_Nase-comp_TudorSN"/>
</dbReference>
<dbReference type="PROSITE" id="PS50304">
    <property type="entry name" value="TUDOR"/>
    <property type="match status" value="1"/>
</dbReference>
<dbReference type="GO" id="GO:0005634">
    <property type="term" value="C:nucleus"/>
    <property type="evidence" value="ECO:0007669"/>
    <property type="project" value="TreeGrafter"/>
</dbReference>
<evidence type="ECO:0000259" key="8">
    <source>
        <dbReference type="PROSITE" id="PS50830"/>
    </source>
</evidence>
<dbReference type="OrthoDB" id="10023235at2759"/>
<dbReference type="Gene3D" id="2.30.30.140">
    <property type="match status" value="1"/>
</dbReference>
<dbReference type="GO" id="GO:0006402">
    <property type="term" value="P:mRNA catabolic process"/>
    <property type="evidence" value="ECO:0007669"/>
    <property type="project" value="UniProtKB-UniRule"/>
</dbReference>
<evidence type="ECO:0000256" key="3">
    <source>
        <dbReference type="ARBA" id="ARBA00022490"/>
    </source>
</evidence>
<dbReference type="SUPFAM" id="SSF63748">
    <property type="entry name" value="Tudor/PWWP/MBT"/>
    <property type="match status" value="1"/>
</dbReference>
<dbReference type="GO" id="GO:0005829">
    <property type="term" value="C:cytosol"/>
    <property type="evidence" value="ECO:0007669"/>
    <property type="project" value="UniProtKB-UniRule"/>
</dbReference>
<dbReference type="Gene3D" id="2.40.50.90">
    <property type="match status" value="6"/>
</dbReference>
<dbReference type="Pfam" id="PF00565">
    <property type="entry name" value="SNase"/>
    <property type="match status" value="4"/>
</dbReference>
<keyword evidence="3 5" id="KW-0963">Cytoplasm</keyword>
<feature type="domain" description="TNase-like" evidence="8">
    <location>
        <begin position="516"/>
        <end position="653"/>
    </location>
</feature>
<dbReference type="SMART" id="SM00318">
    <property type="entry name" value="SNc"/>
    <property type="match status" value="4"/>
</dbReference>
<evidence type="ECO:0000313" key="10">
    <source>
        <dbReference type="Proteomes" id="UP000792457"/>
    </source>
</evidence>
<feature type="domain" description="TNase-like" evidence="8">
    <location>
        <begin position="181"/>
        <end position="319"/>
    </location>
</feature>
<dbReference type="PANTHER" id="PTHR12302:SF2">
    <property type="entry name" value="STAPHYLOCOCCAL NUCLEASE DOMAIN-CONTAINING PROTEIN 1"/>
    <property type="match status" value="1"/>
</dbReference>
<evidence type="ECO:0000259" key="7">
    <source>
        <dbReference type="PROSITE" id="PS50304"/>
    </source>
</evidence>
<dbReference type="InterPro" id="IPR035437">
    <property type="entry name" value="SNase_OB-fold_sf"/>
</dbReference>
<dbReference type="AlphaFoldDB" id="A0A8K0NWK5"/>
<dbReference type="EMBL" id="KZ308192">
    <property type="protein sequence ID" value="KAG8224358.1"/>
    <property type="molecule type" value="Genomic_DNA"/>
</dbReference>
<dbReference type="FunFam" id="2.40.50.90:FF:000001">
    <property type="entry name" value="Staphylococcal nuclease domain-containing protein"/>
    <property type="match status" value="1"/>
</dbReference>
<keyword evidence="4" id="KW-0677">Repeat</keyword>
<keyword evidence="6" id="KW-0175">Coiled coil</keyword>
<dbReference type="FunFam" id="2.30.30.140:FF:000018">
    <property type="entry name" value="Serine/threonine-protein kinase 31"/>
    <property type="match status" value="1"/>
</dbReference>